<evidence type="ECO:0000313" key="5">
    <source>
        <dbReference type="EMBL" id="KAL3670182.1"/>
    </source>
</evidence>
<proteinExistence type="predicted"/>
<dbReference type="Proteomes" id="UP001632037">
    <property type="component" value="Unassembled WGS sequence"/>
</dbReference>
<accession>A0ABD3FUX4</accession>
<keyword evidence="3" id="KW-0472">Membrane</keyword>
<name>A0ABD3FUX4_9STRA</name>
<feature type="region of interest" description="Disordered" evidence="2">
    <location>
        <begin position="618"/>
        <end position="639"/>
    </location>
</feature>
<keyword evidence="3" id="KW-1133">Transmembrane helix</keyword>
<dbReference type="EMBL" id="JBIMZQ010000007">
    <property type="protein sequence ID" value="KAL3670182.1"/>
    <property type="molecule type" value="Genomic_DNA"/>
</dbReference>
<evidence type="ECO:0000256" key="1">
    <source>
        <dbReference type="SAM" id="Coils"/>
    </source>
</evidence>
<evidence type="ECO:0000313" key="6">
    <source>
        <dbReference type="Proteomes" id="UP001632037"/>
    </source>
</evidence>
<comment type="caution">
    <text evidence="5">The sequence shown here is derived from an EMBL/GenBank/DDBJ whole genome shotgun (WGS) entry which is preliminary data.</text>
</comment>
<keyword evidence="6" id="KW-1185">Reference proteome</keyword>
<evidence type="ECO:0000256" key="3">
    <source>
        <dbReference type="SAM" id="Phobius"/>
    </source>
</evidence>
<reference evidence="5 6" key="1">
    <citation type="submission" date="2024-09" db="EMBL/GenBank/DDBJ databases">
        <title>Genome sequencing and assembly of Phytophthora oleae, isolate VK10A, causative agent of rot of olive drupes.</title>
        <authorList>
            <person name="Conti Taguali S."/>
            <person name="Riolo M."/>
            <person name="La Spada F."/>
            <person name="Cacciola S.O."/>
            <person name="Dionisio G."/>
        </authorList>
    </citation>
    <scope>NUCLEOTIDE SEQUENCE [LARGE SCALE GENOMIC DNA]</scope>
    <source>
        <strain evidence="5 6">VK10A</strain>
    </source>
</reference>
<dbReference type="InterPro" id="IPR036322">
    <property type="entry name" value="WD40_repeat_dom_sf"/>
</dbReference>
<feature type="transmembrane region" description="Helical" evidence="3">
    <location>
        <begin position="546"/>
        <end position="568"/>
    </location>
</feature>
<feature type="chain" id="PRO_5044796770" evidence="4">
    <location>
        <begin position="26"/>
        <end position="639"/>
    </location>
</feature>
<protein>
    <submittedName>
        <fullName evidence="5">Uncharacterized protein</fullName>
    </submittedName>
</protein>
<dbReference type="AlphaFoldDB" id="A0ABD3FUX4"/>
<feature type="coiled-coil region" evidence="1">
    <location>
        <begin position="91"/>
        <end position="118"/>
    </location>
</feature>
<dbReference type="InterPro" id="IPR015943">
    <property type="entry name" value="WD40/YVTN_repeat-like_dom_sf"/>
</dbReference>
<keyword evidence="3" id="KW-0812">Transmembrane</keyword>
<dbReference type="Gene3D" id="2.130.10.10">
    <property type="entry name" value="YVTN repeat-like/Quinoprotein amine dehydrogenase"/>
    <property type="match status" value="1"/>
</dbReference>
<sequence>MGVLQQTIALYLLHVLVNGAFPIDAREIEVVLRADSSIVDENRPLEALVQDPDRENGGTPVIAAEPDSAGKPLETQKVTVFQEDNTVEVVMTTLQRELAAVEQMVKLQEKKLQVLQEMRSVWLQEHKEKKLEGAEDTTRRKRRVDIGDVIDRKLDVTIADTLAAETARDFDTYFVESATIELEREVVDMKMTKIRPTSPMELIAVAYKEGVVEFYTSTAELLLSVKTEKNGIKAISLELHDDHPCLVVTYETPSVDLYELLLVSKDRGDAEGGVDGQASKTEQPLQITISSGPEYQLSVSRHRRVELSAKVSAVAIARTSRQLVVAVAEANGMIDFLAFNGTSLRQMQTQASISAMETRRNLLVFSNGTSVAVSSMTRAQGSVFHSCPGSSAGVTSIAFDTIHPDIMYTSTQHGEVLVYAVNTGVPAEAQACKLLSRSKVSKSSRGSPVVVATTKSYVIAAGVQDVAVFNVSRTQRNGISLSRLCLCSTQSALATAECQQLADISAMAFSEGAMESHLAFISTGIGKSKLTLFHSLLPDEREASEFQWTVFVYAGVVGAAVIGSQLFIKWQRQTNVNPWDSIKRRDSPYGKYGKGHEHNSEFEGEDFGRYNSLSDELQRKIAQQKRGSTQRSMGDDADY</sequence>
<evidence type="ECO:0000256" key="2">
    <source>
        <dbReference type="SAM" id="MobiDB-lite"/>
    </source>
</evidence>
<feature type="signal peptide" evidence="4">
    <location>
        <begin position="1"/>
        <end position="25"/>
    </location>
</feature>
<evidence type="ECO:0000256" key="4">
    <source>
        <dbReference type="SAM" id="SignalP"/>
    </source>
</evidence>
<gene>
    <name evidence="5" type="ORF">V7S43_004497</name>
</gene>
<keyword evidence="4" id="KW-0732">Signal</keyword>
<organism evidence="5 6">
    <name type="scientific">Phytophthora oleae</name>
    <dbReference type="NCBI Taxonomy" id="2107226"/>
    <lineage>
        <taxon>Eukaryota</taxon>
        <taxon>Sar</taxon>
        <taxon>Stramenopiles</taxon>
        <taxon>Oomycota</taxon>
        <taxon>Peronosporomycetes</taxon>
        <taxon>Peronosporales</taxon>
        <taxon>Peronosporaceae</taxon>
        <taxon>Phytophthora</taxon>
    </lineage>
</organism>
<dbReference type="SUPFAM" id="SSF50978">
    <property type="entry name" value="WD40 repeat-like"/>
    <property type="match status" value="1"/>
</dbReference>
<keyword evidence="1" id="KW-0175">Coiled coil</keyword>